<evidence type="ECO:0000313" key="2">
    <source>
        <dbReference type="Proteomes" id="UP001222027"/>
    </source>
</evidence>
<name>A0AAV8RC16_ENSVE</name>
<accession>A0AAV8RC16</accession>
<gene>
    <name evidence="1" type="ORF">OPV22_009966</name>
</gene>
<sequence>MRWKMASPKVAITGWKMAVDMGCPGWGLISVGRQWLTMPSPMDVQLGATTGCRGGSDDGCAWKIARPGSDNYHVLRMHAVGKRGQQRHLQQRQAE</sequence>
<dbReference type="AlphaFoldDB" id="A0AAV8RC16"/>
<evidence type="ECO:0000313" key="1">
    <source>
        <dbReference type="EMBL" id="KAJ8499414.1"/>
    </source>
</evidence>
<keyword evidence="2" id="KW-1185">Reference proteome</keyword>
<protein>
    <submittedName>
        <fullName evidence="1">Uncharacterized protein</fullName>
    </submittedName>
</protein>
<organism evidence="1 2">
    <name type="scientific">Ensete ventricosum</name>
    <name type="common">Abyssinian banana</name>
    <name type="synonym">Musa ensete</name>
    <dbReference type="NCBI Taxonomy" id="4639"/>
    <lineage>
        <taxon>Eukaryota</taxon>
        <taxon>Viridiplantae</taxon>
        <taxon>Streptophyta</taxon>
        <taxon>Embryophyta</taxon>
        <taxon>Tracheophyta</taxon>
        <taxon>Spermatophyta</taxon>
        <taxon>Magnoliopsida</taxon>
        <taxon>Liliopsida</taxon>
        <taxon>Zingiberales</taxon>
        <taxon>Musaceae</taxon>
        <taxon>Ensete</taxon>
    </lineage>
</organism>
<proteinExistence type="predicted"/>
<dbReference type="Proteomes" id="UP001222027">
    <property type="component" value="Unassembled WGS sequence"/>
</dbReference>
<reference evidence="1 2" key="1">
    <citation type="submission" date="2022-12" db="EMBL/GenBank/DDBJ databases">
        <title>Chromosome-scale assembly of the Ensete ventricosum genome.</title>
        <authorList>
            <person name="Dussert Y."/>
            <person name="Stocks J."/>
            <person name="Wendawek A."/>
            <person name="Woldeyes F."/>
            <person name="Nichols R.A."/>
            <person name="Borrell J.S."/>
        </authorList>
    </citation>
    <scope>NUCLEOTIDE SEQUENCE [LARGE SCALE GENOMIC DNA]</scope>
    <source>
        <strain evidence="2">cv. Maze</strain>
        <tissue evidence="1">Seeds</tissue>
    </source>
</reference>
<dbReference type="EMBL" id="JAQQAF010000003">
    <property type="protein sequence ID" value="KAJ8499414.1"/>
    <property type="molecule type" value="Genomic_DNA"/>
</dbReference>
<comment type="caution">
    <text evidence="1">The sequence shown here is derived from an EMBL/GenBank/DDBJ whole genome shotgun (WGS) entry which is preliminary data.</text>
</comment>